<proteinExistence type="predicted"/>
<dbReference type="RefSeq" id="WP_271883928.1">
    <property type="nucleotide sequence ID" value="NZ_CP067136.1"/>
</dbReference>
<name>A0ABY7SJL4_9RHOB</name>
<accession>A0ABY7SJL4</accession>
<evidence type="ECO:0000313" key="1">
    <source>
        <dbReference type="EMBL" id="WCR06217.1"/>
    </source>
</evidence>
<dbReference type="PANTHER" id="PTHR35564">
    <property type="match status" value="1"/>
</dbReference>
<dbReference type="Proteomes" id="UP001219349">
    <property type="component" value="Chromosome"/>
</dbReference>
<sequence>MSLFDRLSDNPAEFEPLVALRIAQAEAQRRNLPLQVHARPQSGLAPLAVDRVTADAEGVHVDSHLFSYLGPLSPLPPGYTEIAAAQRRRRAGGFAGFLDLFTDRLTWLFVEAAEKYDLAALLRWSRPADNRILTALRGLLGFAAQDAVMPLRENEALRFAGLLAQRTRSGEGLRAMAQAELGLPVRLEQFRLVWRDIPDAERSRFDGGMQLGRNAAAGSKAQDRSGQCRLIVGPVRYADFLSLEKGQPRMDRLMQLVRHYIPPGIDYDIQIVLDRRDIPETQLGGPLAPRLGWNSWARMAPAPIDSGDAIIRPDSDDGGSDAIAA</sequence>
<organism evidence="1 2">
    <name type="scientific">Paracoccus fistulariae</name>
    <dbReference type="NCBI Taxonomy" id="658446"/>
    <lineage>
        <taxon>Bacteria</taxon>
        <taxon>Pseudomonadati</taxon>
        <taxon>Pseudomonadota</taxon>
        <taxon>Alphaproteobacteria</taxon>
        <taxon>Rhodobacterales</taxon>
        <taxon>Paracoccaceae</taxon>
        <taxon>Paracoccus</taxon>
    </lineage>
</organism>
<dbReference type="NCBIfam" id="TIGR03347">
    <property type="entry name" value="VI_chp_1"/>
    <property type="match status" value="1"/>
</dbReference>
<evidence type="ECO:0000313" key="2">
    <source>
        <dbReference type="Proteomes" id="UP001219349"/>
    </source>
</evidence>
<protein>
    <submittedName>
        <fullName evidence="1">Type VI secretion system baseplate subunit TssG</fullName>
    </submittedName>
</protein>
<keyword evidence="2" id="KW-1185">Reference proteome</keyword>
<gene>
    <name evidence="1" type="primary">tssG</name>
    <name evidence="1" type="ORF">JHX87_12020</name>
</gene>
<dbReference type="InterPro" id="IPR010732">
    <property type="entry name" value="T6SS_TssG-like"/>
</dbReference>
<dbReference type="Pfam" id="PF06996">
    <property type="entry name" value="T6SS_TssG"/>
    <property type="match status" value="1"/>
</dbReference>
<reference evidence="1 2" key="1">
    <citation type="submission" date="2021-01" db="EMBL/GenBank/DDBJ databases">
        <title>Biogeographic distribution of Paracoccus.</title>
        <authorList>
            <person name="Hollensteiner J."/>
            <person name="Leineberger J."/>
            <person name="Brinkhoff T."/>
            <person name="Daniel R."/>
        </authorList>
    </citation>
    <scope>NUCLEOTIDE SEQUENCE [LARGE SCALE GENOMIC DNA]</scope>
    <source>
        <strain evidence="1 2">KCTC 22803</strain>
    </source>
</reference>
<dbReference type="PANTHER" id="PTHR35564:SF4">
    <property type="entry name" value="CYTOPLASMIC PROTEIN"/>
    <property type="match status" value="1"/>
</dbReference>
<dbReference type="EMBL" id="CP067136">
    <property type="protein sequence ID" value="WCR06217.1"/>
    <property type="molecule type" value="Genomic_DNA"/>
</dbReference>